<feature type="compositionally biased region" description="Polar residues" evidence="3">
    <location>
        <begin position="12"/>
        <end position="27"/>
    </location>
</feature>
<evidence type="ECO:0000256" key="2">
    <source>
        <dbReference type="SAM" id="Coils"/>
    </source>
</evidence>
<dbReference type="AlphaFoldDB" id="A0A0G2E426"/>
<feature type="domain" description="AIG1-type G" evidence="4">
    <location>
        <begin position="47"/>
        <end position="182"/>
    </location>
</feature>
<evidence type="ECO:0000313" key="6">
    <source>
        <dbReference type="Proteomes" id="UP000053317"/>
    </source>
</evidence>
<dbReference type="EMBL" id="LCWF01000137">
    <property type="protein sequence ID" value="KKY17802.1"/>
    <property type="molecule type" value="Genomic_DNA"/>
</dbReference>
<dbReference type="OrthoDB" id="8954335at2759"/>
<keyword evidence="6" id="KW-1185">Reference proteome</keyword>
<feature type="region of interest" description="Disordered" evidence="3">
    <location>
        <begin position="1"/>
        <end position="27"/>
    </location>
</feature>
<keyword evidence="1" id="KW-0547">Nucleotide-binding</keyword>
<organism evidence="5 6">
    <name type="scientific">Phaeomoniella chlamydospora</name>
    <name type="common">Phaeoacremonium chlamydosporum</name>
    <dbReference type="NCBI Taxonomy" id="158046"/>
    <lineage>
        <taxon>Eukaryota</taxon>
        <taxon>Fungi</taxon>
        <taxon>Dikarya</taxon>
        <taxon>Ascomycota</taxon>
        <taxon>Pezizomycotina</taxon>
        <taxon>Eurotiomycetes</taxon>
        <taxon>Chaetothyriomycetidae</taxon>
        <taxon>Phaeomoniellales</taxon>
        <taxon>Phaeomoniellaceae</taxon>
        <taxon>Phaeomoniella</taxon>
    </lineage>
</organism>
<comment type="caution">
    <text evidence="5">The sequence shown here is derived from an EMBL/GenBank/DDBJ whole genome shotgun (WGS) entry which is preliminary data.</text>
</comment>
<reference evidence="5 6" key="1">
    <citation type="submission" date="2015-05" db="EMBL/GenBank/DDBJ databases">
        <title>Distinctive expansion of gene families associated with plant cell wall degradation and secondary metabolism in the genomes of grapevine trunk pathogens.</title>
        <authorList>
            <person name="Lawrence D.P."/>
            <person name="Travadon R."/>
            <person name="Rolshausen P.E."/>
            <person name="Baumgartner K."/>
        </authorList>
    </citation>
    <scope>NUCLEOTIDE SEQUENCE [LARGE SCALE GENOMIC DNA]</scope>
    <source>
        <strain evidence="5">UCRPC4</strain>
    </source>
</reference>
<name>A0A0G2E426_PHACM</name>
<dbReference type="Proteomes" id="UP000053317">
    <property type="component" value="Unassembled WGS sequence"/>
</dbReference>
<feature type="region of interest" description="Disordered" evidence="3">
    <location>
        <begin position="424"/>
        <end position="475"/>
    </location>
</feature>
<protein>
    <recommendedName>
        <fullName evidence="4">AIG1-type G domain-containing protein</fullName>
    </recommendedName>
</protein>
<gene>
    <name evidence="5" type="ORF">UCRPC4_g05435</name>
</gene>
<feature type="region of interest" description="Disordered" evidence="3">
    <location>
        <begin position="339"/>
        <end position="363"/>
    </location>
</feature>
<evidence type="ECO:0000256" key="3">
    <source>
        <dbReference type="SAM" id="MobiDB-lite"/>
    </source>
</evidence>
<evidence type="ECO:0000256" key="1">
    <source>
        <dbReference type="ARBA" id="ARBA00022741"/>
    </source>
</evidence>
<evidence type="ECO:0000313" key="5">
    <source>
        <dbReference type="EMBL" id="KKY17802.1"/>
    </source>
</evidence>
<feature type="compositionally biased region" description="Pro residues" evidence="3">
    <location>
        <begin position="1"/>
        <end position="10"/>
    </location>
</feature>
<sequence length="507" mass="56126">MATPTTPLPNEPAQTPRPTVPTRASTGGVSVTLNPQSLIFNPDDAFIVVTGVTGAGKSSFISKCCEGLNDIVGHSLWSHTQKCTLYTFTHNNKQIHLVDTPGFDDSKRSGTEVLKEIAEWLLYAFKQNVKLSGMIYLQSLSNSRMTGSQMVNLNMFKKVTGIHNMDRVVFVTTHWDKTPDSDAKAREIELMSQDKFWGEMIGAGSKTARFMNNKTSALAIVDKVSSNAHFMPSLQKEMAVDDKQLDETDAGRVLNAEINEAKEKSRREMKEMETQLNEALNEKDVLYAQQLMDIQTKLHNEMERLARNQKDMQVRSDELIKSKEEEIKKAREEMAELRDQAAERDKKHSDDVARMREENRKGEATMKAEFEKAKLKMEFDMQSFRDGVIDGAAQLVNEIDNIYAGFAAEQQIKTQAAIDQVRGNANAQAAAPPPYQAVPPGQWAGNTPPPPAPVMQQQMPMPMQQQQQQQQGPSLENLVATSAIGGAMAVGGSLASMAAVASVCNIM</sequence>
<dbReference type="InterPro" id="IPR027417">
    <property type="entry name" value="P-loop_NTPase"/>
</dbReference>
<reference evidence="5 6" key="2">
    <citation type="submission" date="2015-05" db="EMBL/GenBank/DDBJ databases">
        <authorList>
            <person name="Morales-Cruz A."/>
            <person name="Amrine K.C."/>
            <person name="Cantu D."/>
        </authorList>
    </citation>
    <scope>NUCLEOTIDE SEQUENCE [LARGE SCALE GENOMIC DNA]</scope>
    <source>
        <strain evidence="5">UCRPC4</strain>
    </source>
</reference>
<dbReference type="InterPro" id="IPR006703">
    <property type="entry name" value="G_AIG1"/>
</dbReference>
<keyword evidence="2" id="KW-0175">Coiled coil</keyword>
<feature type="coiled-coil region" evidence="2">
    <location>
        <begin position="255"/>
        <end position="289"/>
    </location>
</feature>
<accession>A0A0G2E426</accession>
<dbReference type="CDD" id="cd00882">
    <property type="entry name" value="Ras_like_GTPase"/>
    <property type="match status" value="1"/>
</dbReference>
<dbReference type="SUPFAM" id="SSF52540">
    <property type="entry name" value="P-loop containing nucleoside triphosphate hydrolases"/>
    <property type="match status" value="1"/>
</dbReference>
<feature type="compositionally biased region" description="Low complexity" evidence="3">
    <location>
        <begin position="454"/>
        <end position="471"/>
    </location>
</feature>
<dbReference type="Pfam" id="PF04548">
    <property type="entry name" value="AIG1"/>
    <property type="match status" value="1"/>
</dbReference>
<dbReference type="Gene3D" id="3.40.50.300">
    <property type="entry name" value="P-loop containing nucleotide triphosphate hydrolases"/>
    <property type="match status" value="1"/>
</dbReference>
<proteinExistence type="predicted"/>
<evidence type="ECO:0000259" key="4">
    <source>
        <dbReference type="Pfam" id="PF04548"/>
    </source>
</evidence>
<dbReference type="GO" id="GO:0005525">
    <property type="term" value="F:GTP binding"/>
    <property type="evidence" value="ECO:0007669"/>
    <property type="project" value="InterPro"/>
</dbReference>